<keyword evidence="2" id="KW-0479">Metal-binding</keyword>
<keyword evidence="5" id="KW-0539">Nucleus</keyword>
<dbReference type="GO" id="GO:0008270">
    <property type="term" value="F:zinc ion binding"/>
    <property type="evidence" value="ECO:0007669"/>
    <property type="project" value="UniProtKB-KW"/>
</dbReference>
<feature type="region of interest" description="Disordered" evidence="7">
    <location>
        <begin position="134"/>
        <end position="264"/>
    </location>
</feature>
<feature type="compositionally biased region" description="Low complexity" evidence="7">
    <location>
        <begin position="228"/>
        <end position="243"/>
    </location>
</feature>
<accession>A0A9P6R4U6</accession>
<dbReference type="Pfam" id="PF00320">
    <property type="entry name" value="GATA"/>
    <property type="match status" value="1"/>
</dbReference>
<dbReference type="SUPFAM" id="SSF57716">
    <property type="entry name" value="Glucocorticoid receptor-like (DNA-binding domain)"/>
    <property type="match status" value="1"/>
</dbReference>
<evidence type="ECO:0000313" key="9">
    <source>
        <dbReference type="EMBL" id="KAG0311282.1"/>
    </source>
</evidence>
<feature type="compositionally biased region" description="Low complexity" evidence="7">
    <location>
        <begin position="333"/>
        <end position="343"/>
    </location>
</feature>
<feature type="domain" description="GATA-type" evidence="8">
    <location>
        <begin position="89"/>
        <end position="147"/>
    </location>
</feature>
<dbReference type="GO" id="GO:0005634">
    <property type="term" value="C:nucleus"/>
    <property type="evidence" value="ECO:0007669"/>
    <property type="project" value="UniProtKB-SubCell"/>
</dbReference>
<evidence type="ECO:0000256" key="2">
    <source>
        <dbReference type="ARBA" id="ARBA00022723"/>
    </source>
</evidence>
<dbReference type="Gene3D" id="3.30.50.10">
    <property type="entry name" value="Erythroid Transcription Factor GATA-1, subunit A"/>
    <property type="match status" value="1"/>
</dbReference>
<proteinExistence type="predicted"/>
<dbReference type="InterPro" id="IPR039355">
    <property type="entry name" value="Transcription_factor_GATA"/>
</dbReference>
<dbReference type="GO" id="GO:0000978">
    <property type="term" value="F:RNA polymerase II cis-regulatory region sequence-specific DNA binding"/>
    <property type="evidence" value="ECO:0007669"/>
    <property type="project" value="TreeGrafter"/>
</dbReference>
<dbReference type="Proteomes" id="UP000738325">
    <property type="component" value="Unassembled WGS sequence"/>
</dbReference>
<evidence type="ECO:0000259" key="8">
    <source>
        <dbReference type="PROSITE" id="PS50114"/>
    </source>
</evidence>
<dbReference type="GO" id="GO:0000122">
    <property type="term" value="P:negative regulation of transcription by RNA polymerase II"/>
    <property type="evidence" value="ECO:0007669"/>
    <property type="project" value="TreeGrafter"/>
</dbReference>
<name>A0A9P6R4U6_9FUNG</name>
<dbReference type="InterPro" id="IPR013088">
    <property type="entry name" value="Znf_NHR/GATA"/>
</dbReference>
<dbReference type="PROSITE" id="PS50114">
    <property type="entry name" value="GATA_ZN_FINGER_2"/>
    <property type="match status" value="1"/>
</dbReference>
<evidence type="ECO:0000256" key="1">
    <source>
        <dbReference type="ARBA" id="ARBA00004123"/>
    </source>
</evidence>
<dbReference type="CDD" id="cd00202">
    <property type="entry name" value="ZnF_GATA"/>
    <property type="match status" value="1"/>
</dbReference>
<keyword evidence="10" id="KW-1185">Reference proteome</keyword>
<evidence type="ECO:0000256" key="5">
    <source>
        <dbReference type="ARBA" id="ARBA00023242"/>
    </source>
</evidence>
<keyword evidence="3 6" id="KW-0863">Zinc-finger</keyword>
<keyword evidence="4" id="KW-0862">Zinc</keyword>
<evidence type="ECO:0000256" key="7">
    <source>
        <dbReference type="SAM" id="MobiDB-lite"/>
    </source>
</evidence>
<feature type="compositionally biased region" description="Polar residues" evidence="7">
    <location>
        <begin position="249"/>
        <end position="264"/>
    </location>
</feature>
<feature type="compositionally biased region" description="Polar residues" evidence="7">
    <location>
        <begin position="472"/>
        <end position="483"/>
    </location>
</feature>
<feature type="compositionally biased region" description="Low complexity" evidence="7">
    <location>
        <begin position="47"/>
        <end position="61"/>
    </location>
</feature>
<organism evidence="9 10">
    <name type="scientific">Dissophora globulifera</name>
    <dbReference type="NCBI Taxonomy" id="979702"/>
    <lineage>
        <taxon>Eukaryota</taxon>
        <taxon>Fungi</taxon>
        <taxon>Fungi incertae sedis</taxon>
        <taxon>Mucoromycota</taxon>
        <taxon>Mortierellomycotina</taxon>
        <taxon>Mortierellomycetes</taxon>
        <taxon>Mortierellales</taxon>
        <taxon>Mortierellaceae</taxon>
        <taxon>Dissophora</taxon>
    </lineage>
</organism>
<evidence type="ECO:0000256" key="4">
    <source>
        <dbReference type="ARBA" id="ARBA00022833"/>
    </source>
</evidence>
<comment type="subcellular location">
    <subcellularLocation>
        <location evidence="1">Nucleus</location>
    </subcellularLocation>
</comment>
<comment type="caution">
    <text evidence="9">The sequence shown here is derived from an EMBL/GenBank/DDBJ whole genome shotgun (WGS) entry which is preliminary data.</text>
</comment>
<protein>
    <recommendedName>
        <fullName evidence="8">GATA-type domain-containing protein</fullName>
    </recommendedName>
</protein>
<feature type="compositionally biased region" description="Polar residues" evidence="7">
    <location>
        <begin position="24"/>
        <end position="35"/>
    </location>
</feature>
<evidence type="ECO:0000313" key="10">
    <source>
        <dbReference type="Proteomes" id="UP000738325"/>
    </source>
</evidence>
<feature type="compositionally biased region" description="Low complexity" evidence="7">
    <location>
        <begin position="160"/>
        <end position="175"/>
    </location>
</feature>
<feature type="region of interest" description="Disordered" evidence="7">
    <location>
        <begin position="453"/>
        <end position="483"/>
    </location>
</feature>
<feature type="region of interest" description="Disordered" evidence="7">
    <location>
        <begin position="285"/>
        <end position="318"/>
    </location>
</feature>
<dbReference type="GO" id="GO:0000981">
    <property type="term" value="F:DNA-binding transcription factor activity, RNA polymerase II-specific"/>
    <property type="evidence" value="ECO:0007669"/>
    <property type="project" value="TreeGrafter"/>
</dbReference>
<dbReference type="PANTHER" id="PTHR10071:SF281">
    <property type="entry name" value="BOX A-BINDING FACTOR-RELATED"/>
    <property type="match status" value="1"/>
</dbReference>
<reference evidence="9" key="1">
    <citation type="journal article" date="2020" name="Fungal Divers.">
        <title>Resolving the Mortierellaceae phylogeny through synthesis of multi-gene phylogenetics and phylogenomics.</title>
        <authorList>
            <person name="Vandepol N."/>
            <person name="Liber J."/>
            <person name="Desiro A."/>
            <person name="Na H."/>
            <person name="Kennedy M."/>
            <person name="Barry K."/>
            <person name="Grigoriev I.V."/>
            <person name="Miller A.N."/>
            <person name="O'Donnell K."/>
            <person name="Stajich J.E."/>
            <person name="Bonito G."/>
        </authorList>
    </citation>
    <scope>NUCLEOTIDE SEQUENCE</scope>
    <source>
        <strain evidence="9">REB-010B</strain>
    </source>
</reference>
<dbReference type="InterPro" id="IPR000679">
    <property type="entry name" value="Znf_GATA"/>
</dbReference>
<gene>
    <name evidence="9" type="ORF">BGZ99_010280</name>
</gene>
<dbReference type="AlphaFoldDB" id="A0A9P6R4U6"/>
<sequence length="744" mass="80308">MDNMAHSHMMADAFRPQDDPNLSFAVSTGSTSSPDLSGMGVATAQFNHDSSNSNNNTPSSISNQVWTLTAALQKPSVKAAKSKKASTRPPRALECYNCKVTQTPLWRRTLDRKHSLCNACGLYYKQYNGHRPLHIRHKPSLSQGQQRENSSPYSLSPTNSVTLSGASASSSTAPGVKKDIDSPLGASSPVMSPTESFRGDEPESASPSGNDPATDSVMEGSSNDDGASQETTEIATTSASATTPDQDIETQATGSTATVAQQQEAEVSLDGAAATTIKSGSLTFKTEGTRVKRSSSNGNNKGAKMTSRHRQTRSFTGPIHTDTYVGNIAMEGQQQQQQHQQQQGVGNGASAQSVEWQGYSPIGEMPNPMMMGQLAVASAGQDPTTGAYGSYGSTGFLADELNAMTDSPLLMCEGGPFSPTSTLCSPLTASTAPTMAHGMVPYSLPPTALAGMTSSSLTKGDGADSEGGQEILNGNSANTANANDGQKKSLIFDDMRFQVLVEHMRPVQMHKFLNILENRCHVLRNRLGMPPSAAAAFAGLSPQQQQQQLNVLLAQQQQQQHQQMVNTPTTECGFQSLSLSSPPVKEEQMNYPWSSMASESYQQQQQQQGMQSYLYSSEVGASNGAEAMMESDYQRLQQVHDESALEGEDAEEENYHVHHQQHQHHQHQPQQYLQHQLQHHHYYRQQQQQQQQQHHHAYGVVPISMSSSSTGTAISMVVGHDSTAVENKFWQPSATSMAIYAASD</sequence>
<dbReference type="SMART" id="SM00401">
    <property type="entry name" value="ZnF_GATA"/>
    <property type="match status" value="1"/>
</dbReference>
<dbReference type="EMBL" id="JAAAIP010000946">
    <property type="protein sequence ID" value="KAG0311282.1"/>
    <property type="molecule type" value="Genomic_DNA"/>
</dbReference>
<feature type="region of interest" description="Disordered" evidence="7">
    <location>
        <begin position="332"/>
        <end position="352"/>
    </location>
</feature>
<dbReference type="GO" id="GO:0045944">
    <property type="term" value="P:positive regulation of transcription by RNA polymerase II"/>
    <property type="evidence" value="ECO:0007669"/>
    <property type="project" value="TreeGrafter"/>
</dbReference>
<dbReference type="OrthoDB" id="515401at2759"/>
<evidence type="ECO:0000256" key="6">
    <source>
        <dbReference type="PROSITE-ProRule" id="PRU00094"/>
    </source>
</evidence>
<dbReference type="PANTHER" id="PTHR10071">
    <property type="entry name" value="TRANSCRIPTION FACTOR GATA FAMILY MEMBER"/>
    <property type="match status" value="1"/>
</dbReference>
<feature type="compositionally biased region" description="Polar residues" evidence="7">
    <location>
        <begin position="205"/>
        <end position="226"/>
    </location>
</feature>
<feature type="compositionally biased region" description="Polar residues" evidence="7">
    <location>
        <begin position="140"/>
        <end position="159"/>
    </location>
</feature>
<feature type="region of interest" description="Disordered" evidence="7">
    <location>
        <begin position="1"/>
        <end position="61"/>
    </location>
</feature>
<evidence type="ECO:0000256" key="3">
    <source>
        <dbReference type="ARBA" id="ARBA00022771"/>
    </source>
</evidence>